<dbReference type="PANTHER" id="PTHR43479">
    <property type="entry name" value="ACREF/ENVCD OPERON REPRESSOR-RELATED"/>
    <property type="match status" value="1"/>
</dbReference>
<dbReference type="InterPro" id="IPR050624">
    <property type="entry name" value="HTH-type_Tx_Regulator"/>
</dbReference>
<evidence type="ECO:0000256" key="1">
    <source>
        <dbReference type="ARBA" id="ARBA00022491"/>
    </source>
</evidence>
<protein>
    <submittedName>
        <fullName evidence="5">TetR/AcrR family transcriptional regulator</fullName>
    </submittedName>
</protein>
<dbReference type="Gene3D" id="1.10.10.60">
    <property type="entry name" value="Homeodomain-like"/>
    <property type="match status" value="1"/>
</dbReference>
<dbReference type="RefSeq" id="WP_148989690.1">
    <property type="nucleotide sequence ID" value="NZ_VTEV01000008.1"/>
</dbReference>
<gene>
    <name evidence="5" type="ORF">FZC76_18685</name>
</gene>
<dbReference type="PRINTS" id="PR00455">
    <property type="entry name" value="HTHTETR"/>
</dbReference>
<dbReference type="PANTHER" id="PTHR43479:SF11">
    <property type="entry name" value="ACREF_ENVCD OPERON REPRESSOR-RELATED"/>
    <property type="match status" value="1"/>
</dbReference>
<evidence type="ECO:0000313" key="6">
    <source>
        <dbReference type="Proteomes" id="UP000322524"/>
    </source>
</evidence>
<dbReference type="EMBL" id="VTEV01000008">
    <property type="protein sequence ID" value="TYS64586.1"/>
    <property type="molecule type" value="Genomic_DNA"/>
</dbReference>
<dbReference type="Pfam" id="PF00440">
    <property type="entry name" value="TetR_N"/>
    <property type="match status" value="1"/>
</dbReference>
<sequence length="197" mass="22927">MSSSTADRIKQHALQLFAQKGYFGTSLNEVASLVGIKKPSLYAHFKNKDDLYITILQDLMDHFVKRVTIDSAELESNTTRALLYRFLINMVDFWKDETLGLLYKRTLLFPEEKFRSSIHEQFLQTEIYTTDILSKIFTKGQHIGEVPPQPLEPLIDAYYCLIDGLFVQRFLYSSSEFDKKVEHAFEHFWKATEIGGR</sequence>
<evidence type="ECO:0000259" key="4">
    <source>
        <dbReference type="PROSITE" id="PS50977"/>
    </source>
</evidence>
<feature type="DNA-binding region" description="H-T-H motif" evidence="3">
    <location>
        <begin position="26"/>
        <end position="45"/>
    </location>
</feature>
<evidence type="ECO:0000256" key="2">
    <source>
        <dbReference type="ARBA" id="ARBA00023125"/>
    </source>
</evidence>
<dbReference type="Proteomes" id="UP000322524">
    <property type="component" value="Unassembled WGS sequence"/>
</dbReference>
<dbReference type="InterPro" id="IPR001647">
    <property type="entry name" value="HTH_TetR"/>
</dbReference>
<dbReference type="AlphaFoldDB" id="A0A5D4SRW0"/>
<dbReference type="Gene3D" id="1.10.357.10">
    <property type="entry name" value="Tetracycline Repressor, domain 2"/>
    <property type="match status" value="1"/>
</dbReference>
<keyword evidence="2 3" id="KW-0238">DNA-binding</keyword>
<accession>A0A5D4SRW0</accession>
<evidence type="ECO:0000256" key="3">
    <source>
        <dbReference type="PROSITE-ProRule" id="PRU00335"/>
    </source>
</evidence>
<dbReference type="InterPro" id="IPR036271">
    <property type="entry name" value="Tet_transcr_reg_TetR-rel_C_sf"/>
</dbReference>
<reference evidence="5 6" key="1">
    <citation type="submission" date="2019-08" db="EMBL/GenBank/DDBJ databases">
        <title>Bacillus genomes from the desert of Cuatro Cienegas, Coahuila.</title>
        <authorList>
            <person name="Olmedo-Alvarez G."/>
        </authorList>
    </citation>
    <scope>NUCLEOTIDE SEQUENCE [LARGE SCALE GENOMIC DNA]</scope>
    <source>
        <strain evidence="5 6">CH28_1T</strain>
    </source>
</reference>
<evidence type="ECO:0000313" key="5">
    <source>
        <dbReference type="EMBL" id="TYS64586.1"/>
    </source>
</evidence>
<dbReference type="OrthoDB" id="509229at2"/>
<dbReference type="GO" id="GO:0003677">
    <property type="term" value="F:DNA binding"/>
    <property type="evidence" value="ECO:0007669"/>
    <property type="project" value="UniProtKB-UniRule"/>
</dbReference>
<dbReference type="SUPFAM" id="SSF46689">
    <property type="entry name" value="Homeodomain-like"/>
    <property type="match status" value="1"/>
</dbReference>
<dbReference type="SUPFAM" id="SSF48498">
    <property type="entry name" value="Tetracyclin repressor-like, C-terminal domain"/>
    <property type="match status" value="1"/>
</dbReference>
<comment type="caution">
    <text evidence="5">The sequence shown here is derived from an EMBL/GenBank/DDBJ whole genome shotgun (WGS) entry which is preliminary data.</text>
</comment>
<keyword evidence="1" id="KW-0678">Repressor</keyword>
<dbReference type="InterPro" id="IPR009057">
    <property type="entry name" value="Homeodomain-like_sf"/>
</dbReference>
<proteinExistence type="predicted"/>
<feature type="domain" description="HTH tetR-type" evidence="4">
    <location>
        <begin position="3"/>
        <end position="63"/>
    </location>
</feature>
<name>A0A5D4SRW0_9BACI</name>
<organism evidence="5 6">
    <name type="scientific">Sutcliffiella horikoshii</name>
    <dbReference type="NCBI Taxonomy" id="79883"/>
    <lineage>
        <taxon>Bacteria</taxon>
        <taxon>Bacillati</taxon>
        <taxon>Bacillota</taxon>
        <taxon>Bacilli</taxon>
        <taxon>Bacillales</taxon>
        <taxon>Bacillaceae</taxon>
        <taxon>Sutcliffiella</taxon>
    </lineage>
</organism>
<dbReference type="PROSITE" id="PS50977">
    <property type="entry name" value="HTH_TETR_2"/>
    <property type="match status" value="1"/>
</dbReference>